<sequence length="214" mass="23993">MAETIAERIARLIGERIVSGDLLPGTRLRQEHIAYEFETSHVPSREAFQLLRARGLVVSEPRRGIRVAPLDHATIQETVEIRAALETLALKHAAPRMNMASFEKIEQALVAGDRATTITEWERENRAFHNSLVAPCKMPRLIAMLNDLQLVNSRIIFSVNRSAGWQPGSSHAHRKIVNALKQRDFKRAVTLLDAHIRGLEQSSGDDSSQNAPRQ</sequence>
<organism evidence="5 6">
    <name type="scientific">Bradyrhizobium canariense</name>
    <dbReference type="NCBI Taxonomy" id="255045"/>
    <lineage>
        <taxon>Bacteria</taxon>
        <taxon>Pseudomonadati</taxon>
        <taxon>Pseudomonadota</taxon>
        <taxon>Alphaproteobacteria</taxon>
        <taxon>Hyphomicrobiales</taxon>
        <taxon>Nitrobacteraceae</taxon>
        <taxon>Bradyrhizobium</taxon>
    </lineage>
</organism>
<dbReference type="InterPro" id="IPR000524">
    <property type="entry name" value="Tscrpt_reg_HTH_GntR"/>
</dbReference>
<keyword evidence="3" id="KW-0804">Transcription</keyword>
<dbReference type="SUPFAM" id="SSF48008">
    <property type="entry name" value="GntR ligand-binding domain-like"/>
    <property type="match status" value="1"/>
</dbReference>
<evidence type="ECO:0000256" key="1">
    <source>
        <dbReference type="ARBA" id="ARBA00023015"/>
    </source>
</evidence>
<dbReference type="CDD" id="cd07377">
    <property type="entry name" value="WHTH_GntR"/>
    <property type="match status" value="1"/>
</dbReference>
<dbReference type="Proteomes" id="UP000193884">
    <property type="component" value="Unassembled WGS sequence"/>
</dbReference>
<dbReference type="RefSeq" id="WP_085383193.1">
    <property type="nucleotide sequence ID" value="NZ_NAFJ01000078.1"/>
</dbReference>
<evidence type="ECO:0000259" key="4">
    <source>
        <dbReference type="PROSITE" id="PS50949"/>
    </source>
</evidence>
<dbReference type="Pfam" id="PF07729">
    <property type="entry name" value="FCD"/>
    <property type="match status" value="1"/>
</dbReference>
<keyword evidence="2" id="KW-0238">DNA-binding</keyword>
<dbReference type="InterPro" id="IPR011711">
    <property type="entry name" value="GntR_C"/>
</dbReference>
<protein>
    <submittedName>
        <fullName evidence="5">Transcriptional regulator</fullName>
    </submittedName>
</protein>
<evidence type="ECO:0000256" key="2">
    <source>
        <dbReference type="ARBA" id="ARBA00023125"/>
    </source>
</evidence>
<dbReference type="PANTHER" id="PTHR43537:SF49">
    <property type="entry name" value="TRANSCRIPTIONAL REGULATORY PROTEIN"/>
    <property type="match status" value="1"/>
</dbReference>
<dbReference type="PANTHER" id="PTHR43537">
    <property type="entry name" value="TRANSCRIPTIONAL REGULATOR, GNTR FAMILY"/>
    <property type="match status" value="1"/>
</dbReference>
<evidence type="ECO:0000313" key="6">
    <source>
        <dbReference type="Proteomes" id="UP000193884"/>
    </source>
</evidence>
<proteinExistence type="predicted"/>
<feature type="domain" description="HTH gntR-type" evidence="4">
    <location>
        <begin position="3"/>
        <end position="70"/>
    </location>
</feature>
<dbReference type="SMART" id="SM00345">
    <property type="entry name" value="HTH_GNTR"/>
    <property type="match status" value="1"/>
</dbReference>
<gene>
    <name evidence="5" type="ORF">BST63_01195</name>
</gene>
<evidence type="ECO:0000256" key="3">
    <source>
        <dbReference type="ARBA" id="ARBA00023163"/>
    </source>
</evidence>
<dbReference type="SMART" id="SM00895">
    <property type="entry name" value="FCD"/>
    <property type="match status" value="1"/>
</dbReference>
<comment type="caution">
    <text evidence="5">The sequence shown here is derived from an EMBL/GenBank/DDBJ whole genome shotgun (WGS) entry which is preliminary data.</text>
</comment>
<dbReference type="PROSITE" id="PS50949">
    <property type="entry name" value="HTH_GNTR"/>
    <property type="match status" value="1"/>
</dbReference>
<dbReference type="InterPro" id="IPR036388">
    <property type="entry name" value="WH-like_DNA-bd_sf"/>
</dbReference>
<reference evidence="5 6" key="1">
    <citation type="submission" date="2017-03" db="EMBL/GenBank/DDBJ databases">
        <title>Whole genome sequences of fourteen strains of Bradyrhizobium canariense and one strain of Bradyrhizobium japonicum isolated from Lupinus (Papilionoideae: Genisteae) species in Algeria.</title>
        <authorList>
            <person name="Crovadore J."/>
            <person name="Chekireb D."/>
            <person name="Brachmann A."/>
            <person name="Chablais R."/>
            <person name="Cochard B."/>
            <person name="Lefort F."/>
        </authorList>
    </citation>
    <scope>NUCLEOTIDE SEQUENCE [LARGE SCALE GENOMIC DNA]</scope>
    <source>
        <strain evidence="5 6">UBMAN05</strain>
    </source>
</reference>
<dbReference type="InterPro" id="IPR008920">
    <property type="entry name" value="TF_FadR/GntR_C"/>
</dbReference>
<accession>A0ABX3XB41</accession>
<keyword evidence="6" id="KW-1185">Reference proteome</keyword>
<dbReference type="InterPro" id="IPR036390">
    <property type="entry name" value="WH_DNA-bd_sf"/>
</dbReference>
<dbReference type="Pfam" id="PF00392">
    <property type="entry name" value="GntR"/>
    <property type="match status" value="1"/>
</dbReference>
<dbReference type="Gene3D" id="1.10.10.10">
    <property type="entry name" value="Winged helix-like DNA-binding domain superfamily/Winged helix DNA-binding domain"/>
    <property type="match status" value="1"/>
</dbReference>
<name>A0ABX3XB41_9BRAD</name>
<evidence type="ECO:0000313" key="5">
    <source>
        <dbReference type="EMBL" id="OSJ35921.1"/>
    </source>
</evidence>
<dbReference type="EMBL" id="NAFK01000099">
    <property type="protein sequence ID" value="OSJ35921.1"/>
    <property type="molecule type" value="Genomic_DNA"/>
</dbReference>
<keyword evidence="1" id="KW-0805">Transcription regulation</keyword>
<dbReference type="SUPFAM" id="SSF46785">
    <property type="entry name" value="Winged helix' DNA-binding domain"/>
    <property type="match status" value="1"/>
</dbReference>
<dbReference type="Gene3D" id="1.20.120.530">
    <property type="entry name" value="GntR ligand-binding domain-like"/>
    <property type="match status" value="1"/>
</dbReference>